<dbReference type="InterPro" id="IPR036318">
    <property type="entry name" value="FAD-bd_PCMH-like_sf"/>
</dbReference>
<evidence type="ECO:0000256" key="1">
    <source>
        <dbReference type="ARBA" id="ARBA00022630"/>
    </source>
</evidence>
<evidence type="ECO:0000313" key="5">
    <source>
        <dbReference type="Proteomes" id="UP000515733"/>
    </source>
</evidence>
<organism evidence="4 5">
    <name type="scientific">Denitratisoma oestradiolicum</name>
    <dbReference type="NCBI Taxonomy" id="311182"/>
    <lineage>
        <taxon>Bacteria</taxon>
        <taxon>Pseudomonadati</taxon>
        <taxon>Pseudomonadota</taxon>
        <taxon>Betaproteobacteria</taxon>
        <taxon>Nitrosomonadales</taxon>
        <taxon>Sterolibacteriaceae</taxon>
        <taxon>Denitratisoma</taxon>
    </lineage>
</organism>
<dbReference type="InterPro" id="IPR005107">
    <property type="entry name" value="CO_DH_flav_C"/>
</dbReference>
<evidence type="ECO:0000313" key="4">
    <source>
        <dbReference type="EMBL" id="CAB1369276.1"/>
    </source>
</evidence>
<dbReference type="Pfam" id="PF03450">
    <property type="entry name" value="CO_deh_flav_C"/>
    <property type="match status" value="1"/>
</dbReference>
<dbReference type="SUPFAM" id="SSF56176">
    <property type="entry name" value="FAD-binding/transporter-associated domain-like"/>
    <property type="match status" value="1"/>
</dbReference>
<keyword evidence="1" id="KW-0285">Flavoprotein</keyword>
<dbReference type="Gene3D" id="3.30.43.10">
    <property type="entry name" value="Uridine Diphospho-n-acetylenolpyruvylglucosamine Reductase, domain 2"/>
    <property type="match status" value="1"/>
</dbReference>
<dbReference type="Gene3D" id="3.30.390.50">
    <property type="entry name" value="CO dehydrogenase flavoprotein, C-terminal domain"/>
    <property type="match status" value="1"/>
</dbReference>
<dbReference type="Gene3D" id="3.30.465.10">
    <property type="match status" value="1"/>
</dbReference>
<keyword evidence="3 4" id="KW-0560">Oxidoreductase</keyword>
<dbReference type="InterPro" id="IPR016167">
    <property type="entry name" value="FAD-bd_PCMH_sub1"/>
</dbReference>
<dbReference type="InterPro" id="IPR016166">
    <property type="entry name" value="FAD-bd_PCMH"/>
</dbReference>
<dbReference type="InterPro" id="IPR036683">
    <property type="entry name" value="CO_DH_flav_C_dom_sf"/>
</dbReference>
<evidence type="ECO:0000256" key="3">
    <source>
        <dbReference type="ARBA" id="ARBA00023002"/>
    </source>
</evidence>
<dbReference type="EMBL" id="LR778301">
    <property type="protein sequence ID" value="CAB1369276.1"/>
    <property type="molecule type" value="Genomic_DNA"/>
</dbReference>
<dbReference type="InterPro" id="IPR051312">
    <property type="entry name" value="Diverse_Substr_Oxidored"/>
</dbReference>
<keyword evidence="2" id="KW-0274">FAD</keyword>
<dbReference type="GO" id="GO:0071949">
    <property type="term" value="F:FAD binding"/>
    <property type="evidence" value="ECO:0007669"/>
    <property type="project" value="InterPro"/>
</dbReference>
<dbReference type="GO" id="GO:0008805">
    <property type="term" value="F:carbon-monoxide oxygenase activity"/>
    <property type="evidence" value="ECO:0007669"/>
    <property type="project" value="UniProtKB-EC"/>
</dbReference>
<dbReference type="EC" id="1.2.5.3" evidence="4"/>
<dbReference type="PANTHER" id="PTHR42659:SF2">
    <property type="entry name" value="XANTHINE DEHYDROGENASE SUBUNIT C-RELATED"/>
    <property type="match status" value="1"/>
</dbReference>
<dbReference type="KEGG" id="doe:DENOEST_2111"/>
<reference evidence="4 5" key="1">
    <citation type="submission" date="2020-03" db="EMBL/GenBank/DDBJ databases">
        <authorList>
            <consortium name="Genoscope - CEA"/>
            <person name="William W."/>
        </authorList>
    </citation>
    <scope>NUCLEOTIDE SEQUENCE [LARGE SCALE GENOMIC DNA]</scope>
    <source>
        <strain evidence="5">DSM 16959</strain>
    </source>
</reference>
<accession>A0A6S6Y243</accession>
<sequence>MKPAPFDYHAPATLAEAVRLLQQYEDDGIDAKVLAGGQSLMPMLALRVARPEVLIDLRQVAGLTGIREDAGTIVIGAMEPKQLAAESPLVQQKQPLFHAATELVGHRQIRNRGSVGGSFAHADPASEYPAVALVLDMEFKAVGPGGERSIPAEEFFVTYMTTSLETNEILTEVRMPVMAPGTGWAIQEMARRNGDLALAGVALTLQASGGICTAARIAAFGVNATAVRLPQAEAALVGQALNATNFTNAAALGAAELVEPMTCIHASASYRRQLVKTLLERCLAEAAGRLG</sequence>
<dbReference type="RefSeq" id="WP_145772376.1">
    <property type="nucleotide sequence ID" value="NZ_LR778301.1"/>
</dbReference>
<dbReference type="SMART" id="SM01092">
    <property type="entry name" value="CO_deh_flav_C"/>
    <property type="match status" value="1"/>
</dbReference>
<gene>
    <name evidence="4" type="primary">cutM</name>
    <name evidence="4" type="ORF">DENOEST_2111</name>
</gene>
<dbReference type="InterPro" id="IPR002346">
    <property type="entry name" value="Mopterin_DH_FAD-bd"/>
</dbReference>
<protein>
    <submittedName>
        <fullName evidence="4">Carbon monoxide dehydrogenase medium chain</fullName>
        <ecNumber evidence="4">1.2.5.3</ecNumber>
    </submittedName>
</protein>
<dbReference type="AlphaFoldDB" id="A0A6S6Y243"/>
<dbReference type="Proteomes" id="UP000515733">
    <property type="component" value="Chromosome"/>
</dbReference>
<dbReference type="PANTHER" id="PTHR42659">
    <property type="entry name" value="XANTHINE DEHYDROGENASE SUBUNIT C-RELATED"/>
    <property type="match status" value="1"/>
</dbReference>
<evidence type="ECO:0000256" key="2">
    <source>
        <dbReference type="ARBA" id="ARBA00022827"/>
    </source>
</evidence>
<name>A0A6S6Y243_9PROT</name>
<proteinExistence type="predicted"/>
<dbReference type="InterPro" id="IPR016169">
    <property type="entry name" value="FAD-bd_PCMH_sub2"/>
</dbReference>
<dbReference type="SUPFAM" id="SSF55447">
    <property type="entry name" value="CO dehydrogenase flavoprotein C-terminal domain-like"/>
    <property type="match status" value="1"/>
</dbReference>
<dbReference type="Pfam" id="PF00941">
    <property type="entry name" value="FAD_binding_5"/>
    <property type="match status" value="1"/>
</dbReference>
<dbReference type="PROSITE" id="PS51387">
    <property type="entry name" value="FAD_PCMH"/>
    <property type="match status" value="1"/>
</dbReference>
<keyword evidence="5" id="KW-1185">Reference proteome</keyword>
<dbReference type="OrthoDB" id="9179439at2"/>